<keyword evidence="1" id="KW-0472">Membrane</keyword>
<dbReference type="Proteomes" id="UP000439780">
    <property type="component" value="Unassembled WGS sequence"/>
</dbReference>
<reference evidence="2 3" key="1">
    <citation type="submission" date="2019-12" db="EMBL/GenBank/DDBJ databases">
        <title>Genomic-based taxomic classification of the family Erythrobacteraceae.</title>
        <authorList>
            <person name="Xu L."/>
        </authorList>
    </citation>
    <scope>NUCLEOTIDE SEQUENCE [LARGE SCALE GENOMIC DNA]</scope>
    <source>
        <strain evidence="2 3">KEMB 9005-328</strain>
    </source>
</reference>
<dbReference type="EMBL" id="WTYA01000004">
    <property type="protein sequence ID" value="MXP28461.1"/>
    <property type="molecule type" value="Genomic_DNA"/>
</dbReference>
<sequence length="123" mass="13197">MKISPSFLTVILAPLAGVVVYVSPILLAYPFDLGLLGIVLLIWFLALLIVAMIGLPIGFGVARLLQRLSMENLLSFVVCGTVIAAALPLSVGWFELVFGCAVTGALLGAGYWQFEVRPYRDNA</sequence>
<accession>A0A845AHR7</accession>
<protein>
    <submittedName>
        <fullName evidence="2">Uncharacterized protein</fullName>
    </submittedName>
</protein>
<keyword evidence="1" id="KW-0812">Transmembrane</keyword>
<dbReference type="AlphaFoldDB" id="A0A845AHR7"/>
<evidence type="ECO:0000313" key="2">
    <source>
        <dbReference type="EMBL" id="MXP28461.1"/>
    </source>
</evidence>
<feature type="transmembrane region" description="Helical" evidence="1">
    <location>
        <begin position="7"/>
        <end position="29"/>
    </location>
</feature>
<name>A0A845AHR7_9SPHN</name>
<comment type="caution">
    <text evidence="2">The sequence shown here is derived from an EMBL/GenBank/DDBJ whole genome shotgun (WGS) entry which is preliminary data.</text>
</comment>
<gene>
    <name evidence="2" type="ORF">GRI58_06445</name>
</gene>
<organism evidence="2 3">
    <name type="scientific">Qipengyuania algicida</name>
    <dbReference type="NCBI Taxonomy" id="1836209"/>
    <lineage>
        <taxon>Bacteria</taxon>
        <taxon>Pseudomonadati</taxon>
        <taxon>Pseudomonadota</taxon>
        <taxon>Alphaproteobacteria</taxon>
        <taxon>Sphingomonadales</taxon>
        <taxon>Erythrobacteraceae</taxon>
        <taxon>Qipengyuania</taxon>
    </lineage>
</organism>
<evidence type="ECO:0000256" key="1">
    <source>
        <dbReference type="SAM" id="Phobius"/>
    </source>
</evidence>
<feature type="transmembrane region" description="Helical" evidence="1">
    <location>
        <begin position="96"/>
        <end position="114"/>
    </location>
</feature>
<evidence type="ECO:0000313" key="3">
    <source>
        <dbReference type="Proteomes" id="UP000439780"/>
    </source>
</evidence>
<proteinExistence type="predicted"/>
<keyword evidence="1" id="KW-1133">Transmembrane helix</keyword>
<feature type="transmembrane region" description="Helical" evidence="1">
    <location>
        <begin position="73"/>
        <end position="90"/>
    </location>
</feature>
<dbReference type="RefSeq" id="WP_160752767.1">
    <property type="nucleotide sequence ID" value="NZ_WTYA01000004.1"/>
</dbReference>
<feature type="transmembrane region" description="Helical" evidence="1">
    <location>
        <begin position="35"/>
        <end position="61"/>
    </location>
</feature>
<keyword evidence="3" id="KW-1185">Reference proteome</keyword>